<keyword evidence="2" id="KW-1133">Transmembrane helix</keyword>
<keyword evidence="2" id="KW-0472">Membrane</keyword>
<evidence type="ECO:0000313" key="4">
    <source>
        <dbReference type="Proteomes" id="UP000199039"/>
    </source>
</evidence>
<gene>
    <name evidence="3" type="ORF">SAMN05216410_0850</name>
</gene>
<protein>
    <submittedName>
        <fullName evidence="3">Uncharacterized protein</fullName>
    </submittedName>
</protein>
<feature type="transmembrane region" description="Helical" evidence="2">
    <location>
        <begin position="46"/>
        <end position="67"/>
    </location>
</feature>
<organism evidence="3 4">
    <name type="scientific">Sanguibacter gelidistatuariae</name>
    <dbReference type="NCBI Taxonomy" id="1814289"/>
    <lineage>
        <taxon>Bacteria</taxon>
        <taxon>Bacillati</taxon>
        <taxon>Actinomycetota</taxon>
        <taxon>Actinomycetes</taxon>
        <taxon>Micrococcales</taxon>
        <taxon>Sanguibacteraceae</taxon>
        <taxon>Sanguibacter</taxon>
    </lineage>
</organism>
<evidence type="ECO:0000256" key="1">
    <source>
        <dbReference type="SAM" id="MobiDB-lite"/>
    </source>
</evidence>
<sequence>MCAEQCGSAAETSSLELMIATILGLAILALVLIAYGKIITKTGNPWWWTVFGIVPIVNFVLLLVVAFRRWPVQRELELTRRALEAATGSPFPPGSRLMNYGKYPIGSGLQGYGAGQGFGAGQGYAGQAYAGQGFGTPQGYAPQGYAGPNYADQSSMDPIQQRGNFPQSPSGNPYDPRP</sequence>
<feature type="compositionally biased region" description="Polar residues" evidence="1">
    <location>
        <begin position="151"/>
        <end position="171"/>
    </location>
</feature>
<keyword evidence="2" id="KW-0812">Transmembrane</keyword>
<dbReference type="EMBL" id="FMYH01000001">
    <property type="protein sequence ID" value="SDB90843.1"/>
    <property type="molecule type" value="Genomic_DNA"/>
</dbReference>
<proteinExistence type="predicted"/>
<evidence type="ECO:0000313" key="3">
    <source>
        <dbReference type="EMBL" id="SDB90843.1"/>
    </source>
</evidence>
<dbReference type="AlphaFoldDB" id="A0A1G6H9M3"/>
<dbReference type="STRING" id="1814289.SAMN05216410_0850"/>
<evidence type="ECO:0000256" key="2">
    <source>
        <dbReference type="SAM" id="Phobius"/>
    </source>
</evidence>
<reference evidence="3 4" key="1">
    <citation type="submission" date="2016-09" db="EMBL/GenBank/DDBJ databases">
        <authorList>
            <person name="Capua I."/>
            <person name="De Benedictis P."/>
            <person name="Joannis T."/>
            <person name="Lombin L.H."/>
            <person name="Cattoli G."/>
        </authorList>
    </citation>
    <scope>NUCLEOTIDE SEQUENCE [LARGE SCALE GENOMIC DNA]</scope>
    <source>
        <strain evidence="3 4">ISLP-3</strain>
    </source>
</reference>
<keyword evidence="4" id="KW-1185">Reference proteome</keyword>
<feature type="transmembrane region" description="Helical" evidence="2">
    <location>
        <begin position="17"/>
        <end position="40"/>
    </location>
</feature>
<feature type="region of interest" description="Disordered" evidence="1">
    <location>
        <begin position="140"/>
        <end position="178"/>
    </location>
</feature>
<dbReference type="Proteomes" id="UP000199039">
    <property type="component" value="Unassembled WGS sequence"/>
</dbReference>
<name>A0A1G6H9M3_9MICO</name>
<accession>A0A1G6H9M3</accession>